<dbReference type="PANTHER" id="PTHR31299:SF0">
    <property type="entry name" value="ESTERASE, PUTATIVE (AFU_ORTHOLOGUE AFUA_1G05850)-RELATED"/>
    <property type="match status" value="1"/>
</dbReference>
<dbReference type="InterPro" id="IPR052036">
    <property type="entry name" value="Hydrolase/PRTase-associated"/>
</dbReference>
<comment type="caution">
    <text evidence="1">The sequence shown here is derived from an EMBL/GenBank/DDBJ whole genome shotgun (WGS) entry which is preliminary data.</text>
</comment>
<reference evidence="1 2" key="1">
    <citation type="submission" date="2018-05" db="EMBL/GenBank/DDBJ databases">
        <title>Draft genome sequence of Scytalidium lignicola DSM 105466, a ubiquitous saprotrophic fungus.</title>
        <authorList>
            <person name="Buettner E."/>
            <person name="Gebauer A.M."/>
            <person name="Hofrichter M."/>
            <person name="Liers C."/>
            <person name="Kellner H."/>
        </authorList>
    </citation>
    <scope>NUCLEOTIDE SEQUENCE [LARGE SCALE GENOMIC DNA]</scope>
    <source>
        <strain evidence="1 2">DSM 105466</strain>
    </source>
</reference>
<organism evidence="1 2">
    <name type="scientific">Scytalidium lignicola</name>
    <name type="common">Hyphomycete</name>
    <dbReference type="NCBI Taxonomy" id="5539"/>
    <lineage>
        <taxon>Eukaryota</taxon>
        <taxon>Fungi</taxon>
        <taxon>Dikarya</taxon>
        <taxon>Ascomycota</taxon>
        <taxon>Pezizomycotina</taxon>
        <taxon>Leotiomycetes</taxon>
        <taxon>Leotiomycetes incertae sedis</taxon>
        <taxon>Scytalidium</taxon>
    </lineage>
</organism>
<dbReference type="CDD" id="cd14728">
    <property type="entry name" value="Ere-like"/>
    <property type="match status" value="1"/>
</dbReference>
<proteinExistence type="predicted"/>
<dbReference type="OrthoDB" id="413649at2759"/>
<dbReference type="Gene3D" id="3.30.1870.10">
    <property type="entry name" value="EreA-like, domain 2"/>
    <property type="match status" value="1"/>
</dbReference>
<dbReference type="Pfam" id="PF05139">
    <property type="entry name" value="Erythro_esteras"/>
    <property type="match status" value="1"/>
</dbReference>
<dbReference type="EMBL" id="NCSJ02000414">
    <property type="protein sequence ID" value="RFU24679.1"/>
    <property type="molecule type" value="Genomic_DNA"/>
</dbReference>
<accession>A0A3E2GU85</accession>
<dbReference type="Gene3D" id="3.40.1660.10">
    <property type="entry name" value="EreA-like (biosynthetic domain)"/>
    <property type="match status" value="1"/>
</dbReference>
<dbReference type="InterPro" id="IPR014622">
    <property type="entry name" value="UCP036794_erythomycin"/>
</dbReference>
<dbReference type="STRING" id="5539.A0A3E2GU85"/>
<dbReference type="AlphaFoldDB" id="A0A3E2GU85"/>
<dbReference type="GO" id="GO:0046677">
    <property type="term" value="P:response to antibiotic"/>
    <property type="evidence" value="ECO:0007669"/>
    <property type="project" value="InterPro"/>
</dbReference>
<name>A0A3E2GU85_SCYLI</name>
<evidence type="ECO:0000313" key="1">
    <source>
        <dbReference type="EMBL" id="RFU24679.1"/>
    </source>
</evidence>
<evidence type="ECO:0000313" key="2">
    <source>
        <dbReference type="Proteomes" id="UP000258309"/>
    </source>
</evidence>
<protein>
    <recommendedName>
        <fullName evidence="3">Erythromycin esterase</fullName>
    </recommendedName>
</protein>
<gene>
    <name evidence="1" type="ORF">B7463_g11654</name>
</gene>
<dbReference type="SUPFAM" id="SSF159501">
    <property type="entry name" value="EreA/ChaN-like"/>
    <property type="match status" value="1"/>
</dbReference>
<keyword evidence="2" id="KW-1185">Reference proteome</keyword>
<evidence type="ECO:0008006" key="3">
    <source>
        <dbReference type="Google" id="ProtNLM"/>
    </source>
</evidence>
<dbReference type="OMA" id="RYGCLTP"/>
<dbReference type="PIRSF" id="PIRSF036794">
    <property type="entry name" value="UCP_erythr_ester"/>
    <property type="match status" value="1"/>
</dbReference>
<feature type="non-terminal residue" evidence="1">
    <location>
        <position position="446"/>
    </location>
</feature>
<dbReference type="PANTHER" id="PTHR31299">
    <property type="entry name" value="ESTERASE, PUTATIVE (AFU_ORTHOLOGUE AFUA_1G05850)-RELATED"/>
    <property type="match status" value="1"/>
</dbReference>
<feature type="non-terminal residue" evidence="1">
    <location>
        <position position="1"/>
    </location>
</feature>
<sequence length="446" mass="51657">MIQSGPERIKAAATPLPPITDKSFTSHFDFLGSSRVVLLGDASHGTSEFYQARAEVTKRIIMHHGFKMVALEADWPDAECIDRYVRQRPGPKTSIERDDSADDSFKRFPTWMWRNAEMQEFVHWLRDFNATLSPKKRVGVYGLDLYSLGASMHAVIRYLDSVDPNLAQVARRRYACLEPWLEEPTDYGLAHRMMRDFESCEHHVMVMLRDLLKKRLEYSSLHGDGEEFHSAEQNARLLADAEHYYRSIYRADTSSWNLRDTHMFETLKRLMDFRGEKAVVWAHNSHCGDARHTGMRYRGELNIGQLCRNEWKDQVTIVGTGTHTGTVAAADHWDGDMKVMPINPSRKDSWERQAHDTGLSRFLLNMHDEDKLDCELHDYLCESKLERFIGVIYRPDTERASHYSEASLGRQFDALMWFDETSAVKPLERKQPKTPLAFNETYPFGL</sequence>
<dbReference type="InterPro" id="IPR007815">
    <property type="entry name" value="Emycin_Estase"/>
</dbReference>
<dbReference type="Proteomes" id="UP000258309">
    <property type="component" value="Unassembled WGS sequence"/>
</dbReference>